<keyword evidence="4" id="KW-1185">Reference proteome</keyword>
<protein>
    <recommendedName>
        <fullName evidence="2">BRO1 domain-containing protein</fullName>
    </recommendedName>
</protein>
<dbReference type="Pfam" id="PF03097">
    <property type="entry name" value="BRO1"/>
    <property type="match status" value="1"/>
</dbReference>
<organism evidence="3 4">
    <name type="scientific">Gnathostoma spinigerum</name>
    <dbReference type="NCBI Taxonomy" id="75299"/>
    <lineage>
        <taxon>Eukaryota</taxon>
        <taxon>Metazoa</taxon>
        <taxon>Ecdysozoa</taxon>
        <taxon>Nematoda</taxon>
        <taxon>Chromadorea</taxon>
        <taxon>Rhabditida</taxon>
        <taxon>Spirurina</taxon>
        <taxon>Gnathostomatomorpha</taxon>
        <taxon>Gnathostomatoidea</taxon>
        <taxon>Gnathostomatidae</taxon>
        <taxon>Gnathostoma</taxon>
    </lineage>
</organism>
<dbReference type="InterPro" id="IPR038499">
    <property type="entry name" value="BRO1_sf"/>
</dbReference>
<comment type="similarity">
    <text evidence="1">Belongs to the BROX family.</text>
</comment>
<reference evidence="3 4" key="1">
    <citation type="submission" date="2024-08" db="EMBL/GenBank/DDBJ databases">
        <title>Gnathostoma spinigerum genome.</title>
        <authorList>
            <person name="Gonzalez-Bertolin B."/>
            <person name="Monzon S."/>
            <person name="Zaballos A."/>
            <person name="Jimenez P."/>
            <person name="Dekumyoy P."/>
            <person name="Varona S."/>
            <person name="Cuesta I."/>
            <person name="Sumanam S."/>
            <person name="Adisakwattana P."/>
            <person name="Gasser R.B."/>
            <person name="Hernandez-Gonzalez A."/>
            <person name="Young N.D."/>
            <person name="Perteguer M.J."/>
        </authorList>
    </citation>
    <scope>NUCLEOTIDE SEQUENCE [LARGE SCALE GENOMIC DNA]</scope>
    <source>
        <strain evidence="3">AL3</strain>
        <tissue evidence="3">Liver</tissue>
    </source>
</reference>
<dbReference type="PROSITE" id="PS51180">
    <property type="entry name" value="BRO1"/>
    <property type="match status" value="1"/>
</dbReference>
<dbReference type="PANTHER" id="PTHR23032">
    <property type="entry name" value="BRO1 DOMAIN-CONTAINING PROTEIN BROX"/>
    <property type="match status" value="1"/>
</dbReference>
<dbReference type="Proteomes" id="UP001608902">
    <property type="component" value="Unassembled WGS sequence"/>
</dbReference>
<feature type="domain" description="BRO1" evidence="2">
    <location>
        <begin position="1"/>
        <end position="430"/>
    </location>
</feature>
<sequence>MAYWFHRNPLKATAPVDFELKHVAREARAVNICSELKVRRERLLRNFTNASSDLALMDEEFTKYMELLYGFLFCFGDTSDAESKLCSLIVFKWSSSMLGTTSHEINNAWFEVLNMCLNMAIWLTKHAAWVSAKDNVAESEAKIVHTCLRRAAGLFTFVSQNCDKIPGASSIKGSDFDSAVLSAYVNQCMAEAEEVTMARAIELNHAPLLISSLAQETTRLFLAADKYLEQQNQSIFGKWRKYLQLKAELYTAYAYAYYGQHLQSEHKAGDAIRIYNEGITFYKKTCDLCSKYAKTTGPGVAARLDKHLFYRRVEPILKQNIEKAERENNMIYHEIVPKECPRLESKSVEGLMKPEIYGLPKSDEVWNTAVYASFDTSKSLLSLIFTSVLGSSKKEVPKVIQSRRDLPPIKEAKIYETDRDPDNRSGCVVS</sequence>
<proteinExistence type="inferred from homology"/>
<dbReference type="PANTHER" id="PTHR23032:SF13">
    <property type="entry name" value="BRO1 DOMAIN-CONTAINING PROTEIN BROX"/>
    <property type="match status" value="1"/>
</dbReference>
<gene>
    <name evidence="3" type="ORF">AB6A40_006055</name>
</gene>
<evidence type="ECO:0000313" key="3">
    <source>
        <dbReference type="EMBL" id="MFH4979346.1"/>
    </source>
</evidence>
<evidence type="ECO:0000259" key="2">
    <source>
        <dbReference type="PROSITE" id="PS51180"/>
    </source>
</evidence>
<dbReference type="InterPro" id="IPR038898">
    <property type="entry name" value="BROX"/>
</dbReference>
<comment type="caution">
    <text evidence="3">The sequence shown here is derived from an EMBL/GenBank/DDBJ whole genome shotgun (WGS) entry which is preliminary data.</text>
</comment>
<dbReference type="SMART" id="SM01041">
    <property type="entry name" value="BRO1"/>
    <property type="match status" value="1"/>
</dbReference>
<evidence type="ECO:0000256" key="1">
    <source>
        <dbReference type="ARBA" id="ARBA00008901"/>
    </source>
</evidence>
<evidence type="ECO:0000313" key="4">
    <source>
        <dbReference type="Proteomes" id="UP001608902"/>
    </source>
</evidence>
<dbReference type="InterPro" id="IPR004328">
    <property type="entry name" value="BRO1_dom"/>
</dbReference>
<name>A0ABD6EPJ2_9BILA</name>
<dbReference type="EMBL" id="JBGFUD010004088">
    <property type="protein sequence ID" value="MFH4979346.1"/>
    <property type="molecule type" value="Genomic_DNA"/>
</dbReference>
<accession>A0ABD6EPJ2</accession>
<dbReference type="AlphaFoldDB" id="A0ABD6EPJ2"/>
<dbReference type="Gene3D" id="1.25.40.280">
    <property type="entry name" value="alix/aip1 like domains"/>
    <property type="match status" value="1"/>
</dbReference>